<dbReference type="PANTHER" id="PTHR39339:SF1">
    <property type="entry name" value="CHAD DOMAIN-CONTAINING PROTEIN"/>
    <property type="match status" value="1"/>
</dbReference>
<sequence>MAFIEDIVTQLRRLELALNAALLRLQRAQDAEALHDLRVSLRRIRSLLRPLRGCPGATRLDRAAAELGKLTTPLRDLEVLIAELARHRLFWQANVRQSNLQARCRQLLANPQLADFPSLLHAWPRRFRRTARRPAKHRLSRRLQRQQQQLRRALADTGYDRHRLRLLVKRLRYAAEAYPQRLPLSPGATASLKAAQSALGDWHDREVWCQQAEHQPDLWPLLPLWQSEQRQALTRAETTLAALSPALAAKTGGASRS</sequence>
<comment type="caution">
    <text evidence="2">The sequence shown here is derived from an EMBL/GenBank/DDBJ whole genome shotgun (WGS) entry which is preliminary data.</text>
</comment>
<dbReference type="OrthoDB" id="8587394at2"/>
<evidence type="ECO:0000313" key="3">
    <source>
        <dbReference type="Proteomes" id="UP000185770"/>
    </source>
</evidence>
<feature type="domain" description="CHAD" evidence="1">
    <location>
        <begin position="1"/>
        <end position="248"/>
    </location>
</feature>
<dbReference type="SMART" id="SM00880">
    <property type="entry name" value="CHAD"/>
    <property type="match status" value="1"/>
</dbReference>
<protein>
    <submittedName>
        <fullName evidence="2">Metal-chelation protein CHAD</fullName>
    </submittedName>
</protein>
<dbReference type="AlphaFoldDB" id="A0A1Q4NWN0"/>
<evidence type="ECO:0000313" key="2">
    <source>
        <dbReference type="EMBL" id="OKB65302.1"/>
    </source>
</evidence>
<dbReference type="PROSITE" id="PS51708">
    <property type="entry name" value="CHAD"/>
    <property type="match status" value="1"/>
</dbReference>
<dbReference type="EMBL" id="MJAO01000020">
    <property type="protein sequence ID" value="OKB65302.1"/>
    <property type="molecule type" value="Genomic_DNA"/>
</dbReference>
<evidence type="ECO:0000259" key="1">
    <source>
        <dbReference type="PROSITE" id="PS51708"/>
    </source>
</evidence>
<dbReference type="InterPro" id="IPR007899">
    <property type="entry name" value="CHAD_dom"/>
</dbReference>
<organism evidence="2 3">
    <name type="scientific">Serratia marcescens</name>
    <dbReference type="NCBI Taxonomy" id="615"/>
    <lineage>
        <taxon>Bacteria</taxon>
        <taxon>Pseudomonadati</taxon>
        <taxon>Pseudomonadota</taxon>
        <taxon>Gammaproteobacteria</taxon>
        <taxon>Enterobacterales</taxon>
        <taxon>Yersiniaceae</taxon>
        <taxon>Serratia</taxon>
    </lineage>
</organism>
<dbReference type="Pfam" id="PF05235">
    <property type="entry name" value="CHAD"/>
    <property type="match status" value="1"/>
</dbReference>
<gene>
    <name evidence="2" type="ORF">BHU62_18390</name>
</gene>
<dbReference type="Proteomes" id="UP000185770">
    <property type="component" value="Unassembled WGS sequence"/>
</dbReference>
<dbReference type="InterPro" id="IPR038186">
    <property type="entry name" value="CHAD_dom_sf"/>
</dbReference>
<dbReference type="Gene3D" id="1.40.20.10">
    <property type="entry name" value="CHAD domain"/>
    <property type="match status" value="1"/>
</dbReference>
<dbReference type="PANTHER" id="PTHR39339">
    <property type="entry name" value="SLR1444 PROTEIN"/>
    <property type="match status" value="1"/>
</dbReference>
<accession>A0A1Q4NWN0</accession>
<dbReference type="RefSeq" id="WP_073533468.1">
    <property type="nucleotide sequence ID" value="NZ_MJAO01000020.1"/>
</dbReference>
<reference evidence="2 3" key="1">
    <citation type="submission" date="2016-09" db="EMBL/GenBank/DDBJ databases">
        <title>Serratia marcescens MSU-97 and epiphytic antimycotic-producing bacteria.</title>
        <authorList>
            <person name="Matilla M.A."/>
        </authorList>
    </citation>
    <scope>NUCLEOTIDE SEQUENCE [LARGE SCALE GENOMIC DNA]</scope>
    <source>
        <strain evidence="2 3">MSU-97</strain>
    </source>
</reference>
<name>A0A1Q4NWN0_SERMA</name>
<proteinExistence type="predicted"/>